<keyword evidence="1" id="KW-0732">Signal</keyword>
<feature type="transmembrane region" description="Helical" evidence="2">
    <location>
        <begin position="20"/>
        <end position="41"/>
    </location>
</feature>
<keyword evidence="2" id="KW-0812">Transmembrane</keyword>
<dbReference type="EMBL" id="CP139781">
    <property type="protein sequence ID" value="WRQ89180.1"/>
    <property type="molecule type" value="Genomic_DNA"/>
</dbReference>
<dbReference type="Pfam" id="PF07593">
    <property type="entry name" value="UnbV_ASPIC"/>
    <property type="match status" value="1"/>
</dbReference>
<gene>
    <name evidence="4" type="ORF">K1X11_007155</name>
</gene>
<evidence type="ECO:0000313" key="4">
    <source>
        <dbReference type="EMBL" id="WRQ89180.1"/>
    </source>
</evidence>
<dbReference type="PANTHER" id="PTHR16026">
    <property type="entry name" value="CARTILAGE ACIDIC PROTEIN 1"/>
    <property type="match status" value="1"/>
</dbReference>
<reference evidence="4 5" key="1">
    <citation type="submission" date="2023-12" db="EMBL/GenBank/DDBJ databases">
        <title>Description of an unclassified Opitutus bacterium of Verrucomicrobiota.</title>
        <authorList>
            <person name="Zhang D.-F."/>
        </authorList>
    </citation>
    <scope>NUCLEOTIDE SEQUENCE [LARGE SCALE GENOMIC DNA]</scope>
    <source>
        <strain evidence="4 5">WL0086</strain>
    </source>
</reference>
<dbReference type="InterPro" id="IPR028994">
    <property type="entry name" value="Integrin_alpha_N"/>
</dbReference>
<dbReference type="SUPFAM" id="SSF69318">
    <property type="entry name" value="Integrin alpha N-terminal domain"/>
    <property type="match status" value="1"/>
</dbReference>
<organism evidence="4 5">
    <name type="scientific">Actomonas aquatica</name>
    <dbReference type="NCBI Taxonomy" id="2866162"/>
    <lineage>
        <taxon>Bacteria</taxon>
        <taxon>Pseudomonadati</taxon>
        <taxon>Verrucomicrobiota</taxon>
        <taxon>Opitutia</taxon>
        <taxon>Opitutales</taxon>
        <taxon>Opitutaceae</taxon>
        <taxon>Actomonas</taxon>
    </lineage>
</organism>
<evidence type="ECO:0000256" key="2">
    <source>
        <dbReference type="SAM" id="Phobius"/>
    </source>
</evidence>
<dbReference type="InterPro" id="IPR011519">
    <property type="entry name" value="UnbV_ASPIC"/>
</dbReference>
<evidence type="ECO:0000313" key="5">
    <source>
        <dbReference type="Proteomes" id="UP000738431"/>
    </source>
</evidence>
<accession>A0ABZ1CCR0</accession>
<dbReference type="Proteomes" id="UP000738431">
    <property type="component" value="Chromosome"/>
</dbReference>
<dbReference type="InterPro" id="IPR013517">
    <property type="entry name" value="FG-GAP"/>
</dbReference>
<keyword evidence="2" id="KW-0472">Membrane</keyword>
<dbReference type="Gene3D" id="2.130.10.130">
    <property type="entry name" value="Integrin alpha, N-terminal"/>
    <property type="match status" value="1"/>
</dbReference>
<dbReference type="PANTHER" id="PTHR16026:SF0">
    <property type="entry name" value="CARTILAGE ACIDIC PROTEIN 1"/>
    <property type="match status" value="1"/>
</dbReference>
<keyword evidence="2" id="KW-1133">Transmembrane helix</keyword>
<feature type="domain" description="ASPIC/UnbV" evidence="3">
    <location>
        <begin position="499"/>
        <end position="566"/>
    </location>
</feature>
<dbReference type="RefSeq" id="WP_221031047.1">
    <property type="nucleotide sequence ID" value="NZ_CP139781.1"/>
</dbReference>
<dbReference type="Pfam" id="PF13517">
    <property type="entry name" value="FG-GAP_3"/>
    <property type="match status" value="2"/>
</dbReference>
<evidence type="ECO:0000256" key="1">
    <source>
        <dbReference type="ARBA" id="ARBA00022729"/>
    </source>
</evidence>
<proteinExistence type="predicted"/>
<dbReference type="InterPro" id="IPR027039">
    <property type="entry name" value="Crtac1"/>
</dbReference>
<sequence length="570" mass="61704">MPTHAHSPVSPTRAAVPPLLPVLVPLIIASIALNVAFAWLFPNEDEPRRPAPNVRFTAATAAVGIDFTHRHGTEPAPTSMGGGVTVFDANGDRHADIFFVNGAPWPWSDHAWQTPATSHLYLNDGTGQFADVTAAAGLDLVMNAMAAVAGDYDADGDTDLFVTCIGPNRLLRNNGDGTFTETTTTAGVAGLDTDWSTGAAWLDIDRDGQLDLIVSHYLRWFPEAGLAAAINFARVGRSYGTPVGFLDVFPTVYRNNGDGTFTEQRDHAGLQPIDPLTGFPRAKAIALTPLDADHDGHLDLLLHFHTGDPVLFLNTPTGGFAPWVSAETIRREGLSASLAAAATLPLPTVNQDNDIAHILPTLQPERHTLAPGNEIDLIAKAGWTALDYDLDGHRDVFAAHGFMEPDLARIETDAPFASHPTLYWREQDTWQAAPTIELTGLPTPFTARGTATADFDDDGDLDLVIAQNQGPAVYLRNDLRTNAPWLRLTLRATRTHPAAYGARVELHTPRFVTVRTVAPQLGYLAQSTDDLTFGLSEDTRVRRLVITWPSGQRQELRGLAINQHLTVVEP</sequence>
<name>A0ABZ1CCR0_9BACT</name>
<protein>
    <submittedName>
        <fullName evidence="4">CRTAC1 family protein</fullName>
    </submittedName>
</protein>
<evidence type="ECO:0000259" key="3">
    <source>
        <dbReference type="Pfam" id="PF07593"/>
    </source>
</evidence>
<keyword evidence="5" id="KW-1185">Reference proteome</keyword>